<dbReference type="PANTHER" id="PTHR37909:SF1">
    <property type="entry name" value="S-ADENOSYL-L-METHIONINE-DEPENDENT METHYLTRANSFERASES SUPERFAMILY PROTEIN"/>
    <property type="match status" value="1"/>
</dbReference>
<evidence type="ECO:0000313" key="2">
    <source>
        <dbReference type="Proteomes" id="UP000548582"/>
    </source>
</evidence>
<dbReference type="GO" id="GO:0032259">
    <property type="term" value="P:methylation"/>
    <property type="evidence" value="ECO:0007669"/>
    <property type="project" value="UniProtKB-KW"/>
</dbReference>
<dbReference type="Proteomes" id="UP000548582">
    <property type="component" value="Unassembled WGS sequence"/>
</dbReference>
<reference evidence="1 2" key="1">
    <citation type="submission" date="2020-03" db="EMBL/GenBank/DDBJ databases">
        <authorList>
            <person name="Sun Q."/>
        </authorList>
    </citation>
    <scope>NUCLEOTIDE SEQUENCE [LARGE SCALE GENOMIC DNA]</scope>
    <source>
        <strain evidence="1 2">JC162</strain>
    </source>
</reference>
<proteinExistence type="predicted"/>
<protein>
    <submittedName>
        <fullName evidence="1">Class I SAM-dependent methyltransferase</fullName>
    </submittedName>
</protein>
<evidence type="ECO:0000313" key="1">
    <source>
        <dbReference type="EMBL" id="NMJ41373.1"/>
    </source>
</evidence>
<sequence>MTARRAAARVGAMYFVDTRREDLLDCLPKGLACAEIGVAKGDFSAQILARVQPSALHLIDPWVHQSREDYVRDLNNVADDDQEGRFRAVTTRFAGMPAVRIHRAFAAEAAAGLPDGSLDLVYVDAMHTHDAVLADLLAYAPKLKPDGLLWGHDFSSHADTRRMGFGVVGGVTEFIKRSGFEILVLNAEAFATYVLARRGSGGTRAAFLGRLVSTARFAVELPPEMAPAIHHKRVVDGQGRVMRYLPSFRLG</sequence>
<dbReference type="SUPFAM" id="SSF53335">
    <property type="entry name" value="S-adenosyl-L-methionine-dependent methyltransferases"/>
    <property type="match status" value="1"/>
</dbReference>
<dbReference type="GO" id="GO:0008168">
    <property type="term" value="F:methyltransferase activity"/>
    <property type="evidence" value="ECO:0007669"/>
    <property type="project" value="UniProtKB-KW"/>
</dbReference>
<keyword evidence="2" id="KW-1185">Reference proteome</keyword>
<dbReference type="RefSeq" id="WP_170053579.1">
    <property type="nucleotide sequence ID" value="NZ_JABBKX010000002.1"/>
</dbReference>
<dbReference type="Gene3D" id="3.40.50.150">
    <property type="entry name" value="Vaccinia Virus protein VP39"/>
    <property type="match status" value="1"/>
</dbReference>
<dbReference type="AlphaFoldDB" id="A0A848ED33"/>
<comment type="caution">
    <text evidence="1">The sequence shown here is derived from an EMBL/GenBank/DDBJ whole genome shotgun (WGS) entry which is preliminary data.</text>
</comment>
<dbReference type="InterPro" id="IPR029063">
    <property type="entry name" value="SAM-dependent_MTases_sf"/>
</dbReference>
<keyword evidence="1" id="KW-0808">Transferase</keyword>
<dbReference type="EMBL" id="JABBKX010000002">
    <property type="protein sequence ID" value="NMJ41373.1"/>
    <property type="molecule type" value="Genomic_DNA"/>
</dbReference>
<gene>
    <name evidence="1" type="ORF">GWK16_08990</name>
</gene>
<keyword evidence="1" id="KW-0489">Methyltransferase</keyword>
<dbReference type="Pfam" id="PF13578">
    <property type="entry name" value="Methyltransf_24"/>
    <property type="match status" value="1"/>
</dbReference>
<organism evidence="1 2">
    <name type="scientific">Neoroseomonas marina</name>
    <dbReference type="NCBI Taxonomy" id="1232220"/>
    <lineage>
        <taxon>Bacteria</taxon>
        <taxon>Pseudomonadati</taxon>
        <taxon>Pseudomonadota</taxon>
        <taxon>Alphaproteobacteria</taxon>
        <taxon>Acetobacterales</taxon>
        <taxon>Acetobacteraceae</taxon>
        <taxon>Neoroseomonas</taxon>
    </lineage>
</organism>
<name>A0A848ED33_9PROT</name>
<dbReference type="PANTHER" id="PTHR37909">
    <property type="entry name" value="S-ADENOSYL-L-METHIONINE-DEPENDENT METHYLTRANSFERASES SUPERFAMILY PROTEIN"/>
    <property type="match status" value="1"/>
</dbReference>
<accession>A0A848ED33</accession>